<dbReference type="AlphaFoldDB" id="G7VB28"/>
<sequence length="50" mass="5959">MFQLSFDFWDIRNAVDVEYLRAVSFNYLLISGRRLVATWQLLHCCVSTIF</sequence>
<dbReference type="Proteomes" id="UP000005867">
    <property type="component" value="Chromosome"/>
</dbReference>
<proteinExistence type="predicted"/>
<name>G7VB28_9CREN</name>
<dbReference type="BioCyc" id="PSP1104324:GJSN-877-MONOMER"/>
<dbReference type="HOGENOM" id="CLU_3113215_0_0_2"/>
<dbReference type="EMBL" id="CP003098">
    <property type="protein sequence ID" value="AET32338.1"/>
    <property type="molecule type" value="Genomic_DNA"/>
</dbReference>
<evidence type="ECO:0000313" key="2">
    <source>
        <dbReference type="Proteomes" id="UP000005867"/>
    </source>
</evidence>
<protein>
    <submittedName>
        <fullName evidence="1">Uncharacterized protein</fullName>
    </submittedName>
</protein>
<gene>
    <name evidence="1" type="ORF">P186_0897</name>
</gene>
<reference evidence="1 2" key="1">
    <citation type="journal article" date="2012" name="J. Bacteriol.">
        <title>Complete genome sequence of strain 1860, a crenarchaeon of the genus pyrobaculum able to grow with various electron acceptors.</title>
        <authorList>
            <person name="Mardanov A.V."/>
            <person name="Gumerov V.M."/>
            <person name="Slobodkina G.B."/>
            <person name="Beletsky A.V."/>
            <person name="Bonch-Osmolovskaya E.A."/>
            <person name="Ravin N.V."/>
            <person name="Skryabin K.G."/>
        </authorList>
    </citation>
    <scope>NUCLEOTIDE SEQUENCE [LARGE SCALE GENOMIC DNA]</scope>
    <source>
        <strain evidence="1 2">1860</strain>
    </source>
</reference>
<organism evidence="1 2">
    <name type="scientific">Pyrobaculum ferrireducens</name>
    <dbReference type="NCBI Taxonomy" id="1104324"/>
    <lineage>
        <taxon>Archaea</taxon>
        <taxon>Thermoproteota</taxon>
        <taxon>Thermoprotei</taxon>
        <taxon>Thermoproteales</taxon>
        <taxon>Thermoproteaceae</taxon>
        <taxon>Pyrobaculum</taxon>
    </lineage>
</organism>
<accession>G7VB28</accession>
<dbReference type="KEGG" id="pyr:P186_0897"/>
<keyword evidence="2" id="KW-1185">Reference proteome</keyword>
<evidence type="ECO:0000313" key="1">
    <source>
        <dbReference type="EMBL" id="AET32338.1"/>
    </source>
</evidence>